<dbReference type="Proteomes" id="UP000051254">
    <property type="component" value="Unassembled WGS sequence"/>
</dbReference>
<dbReference type="STRING" id="266128.ABB25_03090"/>
<organism evidence="2 3">
    <name type="scientific">Stenotrophomonas koreensis</name>
    <dbReference type="NCBI Taxonomy" id="266128"/>
    <lineage>
        <taxon>Bacteria</taxon>
        <taxon>Pseudomonadati</taxon>
        <taxon>Pseudomonadota</taxon>
        <taxon>Gammaproteobacteria</taxon>
        <taxon>Lysobacterales</taxon>
        <taxon>Lysobacteraceae</taxon>
        <taxon>Stenotrophomonas</taxon>
    </lineage>
</organism>
<sequence>MRVTSLLCALPLLLAACTPENAMTAAMSPQPTDGPSPAQGRAALNPAPRQAYELLLTLADVPGPFAQVEGVAQYDVVNEDQCGHVNPLTGAAERITHQQPVALEQVGPGQYRGRVYLDLMLDEDYYGRGVCQWQFSGAGTLLKATGAAGETRFTAFIDARAIAEGQTVTRLYPATDYPRVAEIDDYGQPGKADAGSYVATLRDQLFSATLQANKVDN</sequence>
<dbReference type="OrthoDB" id="6853546at2"/>
<comment type="caution">
    <text evidence="2">The sequence shown here is derived from an EMBL/GenBank/DDBJ whole genome shotgun (WGS) entry which is preliminary data.</text>
</comment>
<evidence type="ECO:0008006" key="4">
    <source>
        <dbReference type="Google" id="ProtNLM"/>
    </source>
</evidence>
<reference evidence="2 3" key="1">
    <citation type="submission" date="2015-05" db="EMBL/GenBank/DDBJ databases">
        <title>Genome sequencing and analysis of members of genus Stenotrophomonas.</title>
        <authorList>
            <person name="Patil P.P."/>
            <person name="Midha S."/>
            <person name="Patil P.B."/>
        </authorList>
    </citation>
    <scope>NUCLEOTIDE SEQUENCE [LARGE SCALE GENOMIC DNA]</scope>
    <source>
        <strain evidence="2 3">DSM 17805</strain>
    </source>
</reference>
<keyword evidence="1" id="KW-0732">Signal</keyword>
<name>A0A0R0C0Y3_9GAMM</name>
<evidence type="ECO:0000256" key="1">
    <source>
        <dbReference type="SAM" id="SignalP"/>
    </source>
</evidence>
<keyword evidence="3" id="KW-1185">Reference proteome</keyword>
<accession>A0A0R0C0Y3</accession>
<dbReference type="PATRIC" id="fig|266128.3.peg.2280"/>
<dbReference type="EMBL" id="LDJH01000006">
    <property type="protein sequence ID" value="KRG59559.1"/>
    <property type="molecule type" value="Genomic_DNA"/>
</dbReference>
<feature type="signal peptide" evidence="1">
    <location>
        <begin position="1"/>
        <end position="22"/>
    </location>
</feature>
<dbReference type="AlphaFoldDB" id="A0A0R0C0Y3"/>
<evidence type="ECO:0000313" key="2">
    <source>
        <dbReference type="EMBL" id="KRG59559.1"/>
    </source>
</evidence>
<dbReference type="PROSITE" id="PS51257">
    <property type="entry name" value="PROKAR_LIPOPROTEIN"/>
    <property type="match status" value="1"/>
</dbReference>
<gene>
    <name evidence="2" type="ORF">ABB25_03090</name>
</gene>
<proteinExistence type="predicted"/>
<evidence type="ECO:0000313" key="3">
    <source>
        <dbReference type="Proteomes" id="UP000051254"/>
    </source>
</evidence>
<protein>
    <recommendedName>
        <fullName evidence="4">Lipoprotein</fullName>
    </recommendedName>
</protein>
<feature type="chain" id="PRO_5006393336" description="Lipoprotein" evidence="1">
    <location>
        <begin position="23"/>
        <end position="217"/>
    </location>
</feature>